<evidence type="ECO:0008006" key="8">
    <source>
        <dbReference type="Google" id="ProtNLM"/>
    </source>
</evidence>
<keyword evidence="4 5" id="KW-0472">Membrane</keyword>
<sequence length="258" mass="28035">MRRNVKSVAVRVLRKTLERFSLVPLEEKMQDHHKPLRAYRITSILCLFLLFAAFLLLLLVGISLPIVKPVYIMRVFSVVTGQPRTSLATELRFGVWGVCATSALDQPTLLTNDGQCFGPQLGYDFDIPPDLLARVGLSQDLVQTVLRGLLVVLILHVVAAATSLVGLFFSLFLASHACTIISLIITIVTGILATIVFVVDLVLAVTAKSKIPDLTNDGVGVGIGNAVWMVLGAVIASWLAVICLSARACYCCGVRRKY</sequence>
<dbReference type="InterPro" id="IPR009571">
    <property type="entry name" value="SUR7/Rim9-like_fungi"/>
</dbReference>
<name>A0ABR1K4N2_9AGAR</name>
<feature type="transmembrane region" description="Helical" evidence="5">
    <location>
        <begin position="149"/>
        <end position="173"/>
    </location>
</feature>
<dbReference type="PANTHER" id="PTHR28013:SF3">
    <property type="entry name" value="PROTEIN DCV1-RELATED"/>
    <property type="match status" value="1"/>
</dbReference>
<evidence type="ECO:0000256" key="1">
    <source>
        <dbReference type="ARBA" id="ARBA00004141"/>
    </source>
</evidence>
<evidence type="ECO:0000256" key="2">
    <source>
        <dbReference type="ARBA" id="ARBA00022692"/>
    </source>
</evidence>
<dbReference type="EMBL" id="JBANRG010000001">
    <property type="protein sequence ID" value="KAK7472434.1"/>
    <property type="molecule type" value="Genomic_DNA"/>
</dbReference>
<feature type="transmembrane region" description="Helical" evidence="5">
    <location>
        <begin position="44"/>
        <end position="67"/>
    </location>
</feature>
<evidence type="ECO:0000313" key="7">
    <source>
        <dbReference type="Proteomes" id="UP001498398"/>
    </source>
</evidence>
<organism evidence="6 7">
    <name type="scientific">Marasmiellus scandens</name>
    <dbReference type="NCBI Taxonomy" id="2682957"/>
    <lineage>
        <taxon>Eukaryota</taxon>
        <taxon>Fungi</taxon>
        <taxon>Dikarya</taxon>
        <taxon>Basidiomycota</taxon>
        <taxon>Agaricomycotina</taxon>
        <taxon>Agaricomycetes</taxon>
        <taxon>Agaricomycetidae</taxon>
        <taxon>Agaricales</taxon>
        <taxon>Marasmiineae</taxon>
        <taxon>Omphalotaceae</taxon>
        <taxon>Marasmiellus</taxon>
    </lineage>
</organism>
<evidence type="ECO:0000256" key="4">
    <source>
        <dbReference type="ARBA" id="ARBA00023136"/>
    </source>
</evidence>
<keyword evidence="3 5" id="KW-1133">Transmembrane helix</keyword>
<gene>
    <name evidence="6" type="ORF">VKT23_000549</name>
</gene>
<dbReference type="InterPro" id="IPR051380">
    <property type="entry name" value="pH-response_reg_palI/RIM9"/>
</dbReference>
<keyword evidence="2 5" id="KW-0812">Transmembrane</keyword>
<protein>
    <recommendedName>
        <fullName evidence="8">Pali-domain-containing protein</fullName>
    </recommendedName>
</protein>
<dbReference type="Proteomes" id="UP001498398">
    <property type="component" value="Unassembled WGS sequence"/>
</dbReference>
<comment type="caution">
    <text evidence="6">The sequence shown here is derived from an EMBL/GenBank/DDBJ whole genome shotgun (WGS) entry which is preliminary data.</text>
</comment>
<keyword evidence="7" id="KW-1185">Reference proteome</keyword>
<feature type="transmembrane region" description="Helical" evidence="5">
    <location>
        <begin position="180"/>
        <end position="206"/>
    </location>
</feature>
<feature type="transmembrane region" description="Helical" evidence="5">
    <location>
        <begin position="226"/>
        <end position="250"/>
    </location>
</feature>
<evidence type="ECO:0000313" key="6">
    <source>
        <dbReference type="EMBL" id="KAK7472434.1"/>
    </source>
</evidence>
<dbReference type="Pfam" id="PF06687">
    <property type="entry name" value="SUR7"/>
    <property type="match status" value="1"/>
</dbReference>
<proteinExistence type="predicted"/>
<reference evidence="6 7" key="1">
    <citation type="submission" date="2024-01" db="EMBL/GenBank/DDBJ databases">
        <title>A draft genome for the cacao thread blight pathogen Marasmiellus scandens.</title>
        <authorList>
            <person name="Baruah I.K."/>
            <person name="Leung J."/>
            <person name="Bukari Y."/>
            <person name="Amoako-Attah I."/>
            <person name="Meinhardt L.W."/>
            <person name="Bailey B.A."/>
            <person name="Cohen S.P."/>
        </authorList>
    </citation>
    <scope>NUCLEOTIDE SEQUENCE [LARGE SCALE GENOMIC DNA]</scope>
    <source>
        <strain evidence="6 7">GH-19</strain>
    </source>
</reference>
<accession>A0ABR1K4N2</accession>
<evidence type="ECO:0000256" key="3">
    <source>
        <dbReference type="ARBA" id="ARBA00022989"/>
    </source>
</evidence>
<evidence type="ECO:0000256" key="5">
    <source>
        <dbReference type="SAM" id="Phobius"/>
    </source>
</evidence>
<comment type="subcellular location">
    <subcellularLocation>
        <location evidence="1">Membrane</location>
        <topology evidence="1">Multi-pass membrane protein</topology>
    </subcellularLocation>
</comment>
<dbReference type="PANTHER" id="PTHR28013">
    <property type="entry name" value="PROTEIN DCV1-RELATED"/>
    <property type="match status" value="1"/>
</dbReference>